<gene>
    <name evidence="13" type="primary">ccmD</name>
    <name evidence="13" type="ORF">RAMLITH_15310</name>
</gene>
<dbReference type="RefSeq" id="WP_168108319.1">
    <property type="nucleotide sequence ID" value="NZ_VTOX01000005.1"/>
</dbReference>
<evidence type="ECO:0000256" key="4">
    <source>
        <dbReference type="ARBA" id="ARBA00016461"/>
    </source>
</evidence>
<evidence type="ECO:0000256" key="10">
    <source>
        <dbReference type="ARBA" id="ARBA00022989"/>
    </source>
</evidence>
<proteinExistence type="inferred from homology"/>
<keyword evidence="9 12" id="KW-0201">Cytochrome c-type biogenesis</keyword>
<dbReference type="GO" id="GO:0005886">
    <property type="term" value="C:plasma membrane"/>
    <property type="evidence" value="ECO:0007669"/>
    <property type="project" value="UniProtKB-SubCell"/>
</dbReference>
<keyword evidence="11 12" id="KW-0472">Membrane</keyword>
<dbReference type="GO" id="GO:1903607">
    <property type="term" value="P:cytochrome c biosynthetic process"/>
    <property type="evidence" value="ECO:0007669"/>
    <property type="project" value="TreeGrafter"/>
</dbReference>
<keyword evidence="14" id="KW-1185">Reference proteome</keyword>
<keyword evidence="6 12" id="KW-1003">Cell membrane</keyword>
<evidence type="ECO:0000256" key="3">
    <source>
        <dbReference type="ARBA" id="ARBA00008741"/>
    </source>
</evidence>
<evidence type="ECO:0000256" key="7">
    <source>
        <dbReference type="ARBA" id="ARBA00022519"/>
    </source>
</evidence>
<accession>A0A7X6I7B4</accession>
<keyword evidence="5 12" id="KW-0813">Transport</keyword>
<keyword evidence="7 12" id="KW-0997">Cell inner membrane</keyword>
<keyword evidence="10 12" id="KW-1133">Transmembrane helix</keyword>
<protein>
    <recommendedName>
        <fullName evidence="4 12">Heme exporter protein D</fullName>
    </recommendedName>
</protein>
<evidence type="ECO:0000256" key="2">
    <source>
        <dbReference type="ARBA" id="ARBA00004377"/>
    </source>
</evidence>
<organism evidence="13 14">
    <name type="scientific">Ramlibacter lithotrophicus</name>
    <dbReference type="NCBI Taxonomy" id="2606681"/>
    <lineage>
        <taxon>Bacteria</taxon>
        <taxon>Pseudomonadati</taxon>
        <taxon>Pseudomonadota</taxon>
        <taxon>Betaproteobacteria</taxon>
        <taxon>Burkholderiales</taxon>
        <taxon>Comamonadaceae</taxon>
        <taxon>Ramlibacter</taxon>
    </lineage>
</organism>
<dbReference type="NCBIfam" id="TIGR03141">
    <property type="entry name" value="cytochro_ccmD"/>
    <property type="match status" value="1"/>
</dbReference>
<dbReference type="InterPro" id="IPR052075">
    <property type="entry name" value="Heme_exporter_D"/>
</dbReference>
<evidence type="ECO:0000313" key="13">
    <source>
        <dbReference type="EMBL" id="NKE67191.1"/>
    </source>
</evidence>
<sequence length="63" mass="7129">MIWSSASEFFAMGGYGLYVWGSFGMCAVAMALEPVLVARREKSIVQSLRRRAQANKFDKEDHQ</sequence>
<evidence type="ECO:0000256" key="11">
    <source>
        <dbReference type="ARBA" id="ARBA00023136"/>
    </source>
</evidence>
<evidence type="ECO:0000256" key="8">
    <source>
        <dbReference type="ARBA" id="ARBA00022692"/>
    </source>
</evidence>
<comment type="caution">
    <text evidence="13">The sequence shown here is derived from an EMBL/GenBank/DDBJ whole genome shotgun (WGS) entry which is preliminary data.</text>
</comment>
<evidence type="ECO:0000256" key="5">
    <source>
        <dbReference type="ARBA" id="ARBA00022448"/>
    </source>
</evidence>
<comment type="subcellular location">
    <subcellularLocation>
        <location evidence="2 12">Cell inner membrane</location>
        <topology evidence="2 12">Single-pass membrane protein</topology>
    </subcellularLocation>
</comment>
<keyword evidence="8 12" id="KW-0812">Transmembrane</keyword>
<comment type="similarity">
    <text evidence="3 12">Belongs to the CcmD/CycX/HelD family.</text>
</comment>
<dbReference type="InterPro" id="IPR007078">
    <property type="entry name" value="Haem_export_protD_CcmD"/>
</dbReference>
<evidence type="ECO:0000256" key="6">
    <source>
        <dbReference type="ARBA" id="ARBA00022475"/>
    </source>
</evidence>
<dbReference type="AlphaFoldDB" id="A0A7X6I7B4"/>
<reference evidence="13 14" key="1">
    <citation type="journal article" date="2020" name="Nature">
        <title>Bacterial chemolithoautotrophy via manganese oxidation.</title>
        <authorList>
            <person name="Yu H."/>
            <person name="Leadbetter J.R."/>
        </authorList>
    </citation>
    <scope>NUCLEOTIDE SEQUENCE [LARGE SCALE GENOMIC DNA]</scope>
    <source>
        <strain evidence="13 14">RBP-1</strain>
    </source>
</reference>
<comment type="function">
    <text evidence="1 12">Required for the export of heme to the periplasm for the biogenesis of c-type cytochromes.</text>
</comment>
<evidence type="ECO:0000256" key="1">
    <source>
        <dbReference type="ARBA" id="ARBA00002442"/>
    </source>
</evidence>
<evidence type="ECO:0000256" key="9">
    <source>
        <dbReference type="ARBA" id="ARBA00022748"/>
    </source>
</evidence>
<feature type="transmembrane region" description="Helical" evidence="12">
    <location>
        <begin position="17"/>
        <end position="38"/>
    </location>
</feature>
<dbReference type="GO" id="GO:0017004">
    <property type="term" value="P:cytochrome complex assembly"/>
    <property type="evidence" value="ECO:0007669"/>
    <property type="project" value="UniProtKB-KW"/>
</dbReference>
<dbReference type="PANTHER" id="PTHR37531">
    <property type="entry name" value="HEME EXPORTER PROTEIN D"/>
    <property type="match status" value="1"/>
</dbReference>
<evidence type="ECO:0000313" key="14">
    <source>
        <dbReference type="Proteomes" id="UP000521868"/>
    </source>
</evidence>
<evidence type="ECO:0000256" key="12">
    <source>
        <dbReference type="RuleBase" id="RU363101"/>
    </source>
</evidence>
<dbReference type="PANTHER" id="PTHR37531:SF1">
    <property type="entry name" value="HEME EXPORTER PROTEIN D"/>
    <property type="match status" value="1"/>
</dbReference>
<name>A0A7X6I7B4_9BURK</name>
<dbReference type="Proteomes" id="UP000521868">
    <property type="component" value="Unassembled WGS sequence"/>
</dbReference>
<dbReference type="GO" id="GO:0015886">
    <property type="term" value="P:heme transport"/>
    <property type="evidence" value="ECO:0007669"/>
    <property type="project" value="InterPro"/>
</dbReference>
<dbReference type="EMBL" id="VTOX01000005">
    <property type="protein sequence ID" value="NKE67191.1"/>
    <property type="molecule type" value="Genomic_DNA"/>
</dbReference>
<dbReference type="Pfam" id="PF04995">
    <property type="entry name" value="CcmD"/>
    <property type="match status" value="1"/>
</dbReference>